<dbReference type="PROSITE" id="PS50111">
    <property type="entry name" value="CHEMOTAXIS_TRANSDUC_2"/>
    <property type="match status" value="1"/>
</dbReference>
<dbReference type="CDD" id="cd11386">
    <property type="entry name" value="MCP_signal"/>
    <property type="match status" value="1"/>
</dbReference>
<keyword evidence="7 11" id="KW-0472">Membrane</keyword>
<feature type="transmembrane region" description="Helical" evidence="11">
    <location>
        <begin position="12"/>
        <end position="33"/>
    </location>
</feature>
<evidence type="ECO:0000256" key="8">
    <source>
        <dbReference type="ARBA" id="ARBA00023224"/>
    </source>
</evidence>
<dbReference type="SMART" id="SM00283">
    <property type="entry name" value="MA"/>
    <property type="match status" value="1"/>
</dbReference>
<keyword evidence="8 10" id="KW-0807">Transducer</keyword>
<evidence type="ECO:0000256" key="2">
    <source>
        <dbReference type="ARBA" id="ARBA00022475"/>
    </source>
</evidence>
<dbReference type="PANTHER" id="PTHR32089">
    <property type="entry name" value="METHYL-ACCEPTING CHEMOTAXIS PROTEIN MCPB"/>
    <property type="match status" value="1"/>
</dbReference>
<name>A0ABX8MLN2_9PSED</name>
<dbReference type="Pfam" id="PF00672">
    <property type="entry name" value="HAMP"/>
    <property type="match status" value="1"/>
</dbReference>
<evidence type="ECO:0000313" key="14">
    <source>
        <dbReference type="EMBL" id="QXH39375.1"/>
    </source>
</evidence>
<evidence type="ECO:0000256" key="3">
    <source>
        <dbReference type="ARBA" id="ARBA00022481"/>
    </source>
</evidence>
<protein>
    <submittedName>
        <fullName evidence="14">Methyl-accepting chemotaxis protein</fullName>
    </submittedName>
</protein>
<keyword evidence="6 11" id="KW-1133">Transmembrane helix</keyword>
<evidence type="ECO:0000256" key="11">
    <source>
        <dbReference type="SAM" id="Phobius"/>
    </source>
</evidence>
<dbReference type="SUPFAM" id="SSF58104">
    <property type="entry name" value="Methyl-accepting chemotaxis protein (MCP) signaling domain"/>
    <property type="match status" value="1"/>
</dbReference>
<organism evidence="14 15">
    <name type="scientific">Pseudomonas sessilinigenes</name>
    <dbReference type="NCBI Taxonomy" id="658629"/>
    <lineage>
        <taxon>Bacteria</taxon>
        <taxon>Pseudomonadati</taxon>
        <taxon>Pseudomonadota</taxon>
        <taxon>Gammaproteobacteria</taxon>
        <taxon>Pseudomonadales</taxon>
        <taxon>Pseudomonadaceae</taxon>
        <taxon>Pseudomonas</taxon>
    </lineage>
</organism>
<feature type="domain" description="HAMP" evidence="13">
    <location>
        <begin position="162"/>
        <end position="214"/>
    </location>
</feature>
<evidence type="ECO:0000256" key="9">
    <source>
        <dbReference type="ARBA" id="ARBA00029447"/>
    </source>
</evidence>
<proteinExistence type="inferred from homology"/>
<evidence type="ECO:0000256" key="10">
    <source>
        <dbReference type="PROSITE-ProRule" id="PRU00284"/>
    </source>
</evidence>
<dbReference type="CDD" id="cd06225">
    <property type="entry name" value="HAMP"/>
    <property type="match status" value="1"/>
</dbReference>
<dbReference type="InterPro" id="IPR003660">
    <property type="entry name" value="HAMP_dom"/>
</dbReference>
<evidence type="ECO:0000256" key="5">
    <source>
        <dbReference type="ARBA" id="ARBA00022692"/>
    </source>
</evidence>
<gene>
    <name evidence="14" type="ORF">KSS89_24575</name>
</gene>
<dbReference type="InterPro" id="IPR004090">
    <property type="entry name" value="Chemotax_Me-accpt_rcpt"/>
</dbReference>
<dbReference type="Gene3D" id="1.10.287.950">
    <property type="entry name" value="Methyl-accepting chemotaxis protein"/>
    <property type="match status" value="1"/>
</dbReference>
<keyword evidence="2" id="KW-1003">Cell membrane</keyword>
<comment type="similarity">
    <text evidence="9">Belongs to the methyl-accepting chemotaxis (MCP) protein family.</text>
</comment>
<sequence>MQYWTKTKISQRLALCLSLVLILVVFLGVFALFNLAKIRATNQRLQETWLPQQTWLLDLQNQLQNSPQDTQVLRNLLAALPSGQATPASEDVRDALVSYLNEPLMQAPLQGALLRLSRQQLEESYGMATSDASVQAHVGNVVVTVIPPVLAITLLLLWRLIISITRPIQAAVVVAEHIAAGHLGHPVEIHGPNETRRLGLALETMRENLHSTLTQIQQGSNDLLLAADAMRNTAQINTDNLQRQNQQVEHTAAAINQMAASVAQVARHANATALSSRDCVDVSKEGQQRLHVTVTDIQVLVTQVLEACLHSEQLTYKAKNIGQALVIIRDIAEQTNLLALNAAIEAARAGDSGRGFAVVADEVRALARRTQASTKDIEQIVEQIQLETQQATRALHNSAEQASQTLVRTTQTSDRLQHFAELSTRINDNNTSIASATEEQAMVSQDIDGNLARIHELTSLSLSQARVTAKAGDSLSDLAGQLREAVIRFTL</sequence>
<evidence type="ECO:0000256" key="6">
    <source>
        <dbReference type="ARBA" id="ARBA00022989"/>
    </source>
</evidence>
<dbReference type="PROSITE" id="PS50885">
    <property type="entry name" value="HAMP"/>
    <property type="match status" value="1"/>
</dbReference>
<evidence type="ECO:0000259" key="12">
    <source>
        <dbReference type="PROSITE" id="PS50111"/>
    </source>
</evidence>
<comment type="subcellular location">
    <subcellularLocation>
        <location evidence="1">Cell membrane</location>
    </subcellularLocation>
</comment>
<keyword evidence="5 11" id="KW-0812">Transmembrane</keyword>
<dbReference type="InterPro" id="IPR004089">
    <property type="entry name" value="MCPsignal_dom"/>
</dbReference>
<dbReference type="EMBL" id="CP077074">
    <property type="protein sequence ID" value="QXH39375.1"/>
    <property type="molecule type" value="Genomic_DNA"/>
</dbReference>
<keyword evidence="3" id="KW-0488">Methylation</keyword>
<dbReference type="Proteomes" id="UP000693952">
    <property type="component" value="Chromosome"/>
</dbReference>
<keyword evidence="4" id="KW-0145">Chemotaxis</keyword>
<accession>A0ABX8MLN2</accession>
<reference evidence="14" key="1">
    <citation type="submission" date="2021-06" db="EMBL/GenBank/DDBJ databases">
        <title>Updating the genus Pseudomonas: Description of 43 new species and partition of the Pseudomonas putida group.</title>
        <authorList>
            <person name="Girard L."/>
            <person name="Lood C."/>
            <person name="Vandamme P."/>
            <person name="Rokni-Zadeh H."/>
            <person name="van Noort V."/>
            <person name="Hofte M."/>
            <person name="Lavigne R."/>
            <person name="De Mot R."/>
        </authorList>
    </citation>
    <scope>NUCLEOTIDE SEQUENCE</scope>
    <source>
        <strain evidence="14">CMR12a</strain>
    </source>
</reference>
<dbReference type="PRINTS" id="PR00260">
    <property type="entry name" value="CHEMTRNSDUCR"/>
</dbReference>
<dbReference type="PANTHER" id="PTHR32089:SF120">
    <property type="entry name" value="METHYL-ACCEPTING CHEMOTAXIS PROTEIN TLPQ"/>
    <property type="match status" value="1"/>
</dbReference>
<feature type="domain" description="Methyl-accepting transducer" evidence="12">
    <location>
        <begin position="219"/>
        <end position="455"/>
    </location>
</feature>
<evidence type="ECO:0000256" key="7">
    <source>
        <dbReference type="ARBA" id="ARBA00023136"/>
    </source>
</evidence>
<keyword evidence="15" id="KW-1185">Reference proteome</keyword>
<evidence type="ECO:0000259" key="13">
    <source>
        <dbReference type="PROSITE" id="PS50885"/>
    </source>
</evidence>
<dbReference type="SMART" id="SM00304">
    <property type="entry name" value="HAMP"/>
    <property type="match status" value="1"/>
</dbReference>
<evidence type="ECO:0000256" key="1">
    <source>
        <dbReference type="ARBA" id="ARBA00004236"/>
    </source>
</evidence>
<evidence type="ECO:0000313" key="15">
    <source>
        <dbReference type="Proteomes" id="UP000693952"/>
    </source>
</evidence>
<dbReference type="Pfam" id="PF00015">
    <property type="entry name" value="MCPsignal"/>
    <property type="match status" value="1"/>
</dbReference>
<evidence type="ECO:0000256" key="4">
    <source>
        <dbReference type="ARBA" id="ARBA00022500"/>
    </source>
</evidence>